<dbReference type="PANTHER" id="PTHR10513">
    <property type="entry name" value="DEOXYNUCLEOSIDE KINASE"/>
    <property type="match status" value="1"/>
</dbReference>
<name>A0A7V0XF56_UNCW3</name>
<evidence type="ECO:0000256" key="2">
    <source>
        <dbReference type="PIRSR" id="PIRSR000705-3"/>
    </source>
</evidence>
<dbReference type="CDD" id="cd01673">
    <property type="entry name" value="dNK"/>
    <property type="match status" value="1"/>
</dbReference>
<organism evidence="4">
    <name type="scientific">candidate division WOR-3 bacterium</name>
    <dbReference type="NCBI Taxonomy" id="2052148"/>
    <lineage>
        <taxon>Bacteria</taxon>
        <taxon>Bacteria division WOR-3</taxon>
    </lineage>
</organism>
<proteinExistence type="predicted"/>
<feature type="active site" description="Proton acceptor" evidence="1">
    <location>
        <position position="82"/>
    </location>
</feature>
<dbReference type="GO" id="GO:0005524">
    <property type="term" value="F:ATP binding"/>
    <property type="evidence" value="ECO:0007669"/>
    <property type="project" value="UniProtKB-KW"/>
</dbReference>
<dbReference type="Gene3D" id="3.40.50.300">
    <property type="entry name" value="P-loop containing nucleotide triphosphate hydrolases"/>
    <property type="match status" value="1"/>
</dbReference>
<evidence type="ECO:0000259" key="3">
    <source>
        <dbReference type="Pfam" id="PF01712"/>
    </source>
</evidence>
<feature type="non-terminal residue" evidence="4">
    <location>
        <position position="188"/>
    </location>
</feature>
<dbReference type="EMBL" id="DSBX01000215">
    <property type="protein sequence ID" value="HDQ99772.1"/>
    <property type="molecule type" value="Genomic_DNA"/>
</dbReference>
<accession>A0A7V0XF56</accession>
<evidence type="ECO:0000256" key="1">
    <source>
        <dbReference type="PIRSR" id="PIRSR000705-1"/>
    </source>
</evidence>
<dbReference type="GO" id="GO:0019136">
    <property type="term" value="F:deoxynucleoside kinase activity"/>
    <property type="evidence" value="ECO:0007669"/>
    <property type="project" value="InterPro"/>
</dbReference>
<dbReference type="Pfam" id="PF01712">
    <property type="entry name" value="dNK"/>
    <property type="match status" value="1"/>
</dbReference>
<dbReference type="GO" id="GO:0005737">
    <property type="term" value="C:cytoplasm"/>
    <property type="evidence" value="ECO:0007669"/>
    <property type="project" value="TreeGrafter"/>
</dbReference>
<protein>
    <submittedName>
        <fullName evidence="4">Deoxynucleoside kinase</fullName>
    </submittedName>
</protein>
<comment type="caution">
    <text evidence="4">The sequence shown here is derived from an EMBL/GenBank/DDBJ whole genome shotgun (WGS) entry which is preliminary data.</text>
</comment>
<dbReference type="InterPro" id="IPR027417">
    <property type="entry name" value="P-loop_NTPase"/>
</dbReference>
<dbReference type="InterPro" id="IPR031314">
    <property type="entry name" value="DNK_dom"/>
</dbReference>
<dbReference type="PIRSF" id="PIRSF000705">
    <property type="entry name" value="DNK"/>
    <property type="match status" value="1"/>
</dbReference>
<dbReference type="PANTHER" id="PTHR10513:SF46">
    <property type="entry name" value="DEOXYGUANOSINE KINASE"/>
    <property type="match status" value="1"/>
</dbReference>
<dbReference type="InterPro" id="IPR050566">
    <property type="entry name" value="Deoxyribonucleoside_kinase"/>
</dbReference>
<feature type="binding site" evidence="2">
    <location>
        <begin position="134"/>
        <end position="138"/>
    </location>
    <ligand>
        <name>ATP</name>
        <dbReference type="ChEBI" id="CHEBI:30616"/>
    </ligand>
</feature>
<sequence length="188" mass="21901">MRHIAVEGVIGVGKTALAELLAKRLNAKLVFEEVETNPFLDRFYQDLRGYAFQTQLFFLLSRHRQQSELAQLGLFEENLVCDYLFEKDRVFAAMNLTEHEMALYERVYAMLAREVRRPDLVVYLQAPTEIVLARIKKRGRPFEVGIDPDYIEKLSDAYNSYFMRYDGAPVLIVNTERSDFVSSPEDFE</sequence>
<dbReference type="InterPro" id="IPR002624">
    <property type="entry name" value="DCK/DGK"/>
</dbReference>
<keyword evidence="4" id="KW-0808">Transferase</keyword>
<dbReference type="AlphaFoldDB" id="A0A7V0XF56"/>
<keyword evidence="4" id="KW-0418">Kinase</keyword>
<evidence type="ECO:0000313" key="4">
    <source>
        <dbReference type="EMBL" id="HDQ99772.1"/>
    </source>
</evidence>
<gene>
    <name evidence="4" type="ORF">ENN51_05770</name>
</gene>
<keyword evidence="2" id="KW-0067">ATP-binding</keyword>
<reference evidence="4" key="1">
    <citation type="journal article" date="2020" name="mSystems">
        <title>Genome- and Community-Level Interaction Insights into Carbon Utilization and Element Cycling Functions of Hydrothermarchaeota in Hydrothermal Sediment.</title>
        <authorList>
            <person name="Zhou Z."/>
            <person name="Liu Y."/>
            <person name="Xu W."/>
            <person name="Pan J."/>
            <person name="Luo Z.H."/>
            <person name="Li M."/>
        </authorList>
    </citation>
    <scope>NUCLEOTIDE SEQUENCE [LARGE SCALE GENOMIC DNA]</scope>
    <source>
        <strain evidence="4">SpSt-1182</strain>
    </source>
</reference>
<keyword evidence="2" id="KW-0547">Nucleotide-binding</keyword>
<dbReference type="Proteomes" id="UP000885672">
    <property type="component" value="Unassembled WGS sequence"/>
</dbReference>
<feature type="domain" description="Deoxynucleoside kinase" evidence="3">
    <location>
        <begin position="4"/>
        <end position="187"/>
    </location>
</feature>
<dbReference type="SUPFAM" id="SSF52540">
    <property type="entry name" value="P-loop containing nucleoside triphosphate hydrolases"/>
    <property type="match status" value="1"/>
</dbReference>